<evidence type="ECO:0000313" key="5">
    <source>
        <dbReference type="EMBL" id="MDC7684609.1"/>
    </source>
</evidence>
<evidence type="ECO:0000256" key="2">
    <source>
        <dbReference type="ARBA" id="ARBA00022801"/>
    </source>
</evidence>
<keyword evidence="1" id="KW-0227">DNA damage</keyword>
<evidence type="ECO:0000313" key="6">
    <source>
        <dbReference type="Proteomes" id="UP001214854"/>
    </source>
</evidence>
<evidence type="ECO:0000256" key="3">
    <source>
        <dbReference type="ARBA" id="ARBA00023204"/>
    </source>
</evidence>
<keyword evidence="3" id="KW-0234">DNA repair</keyword>
<protein>
    <submittedName>
        <fullName evidence="5">Mismatch-specific DNA-glycosylase</fullName>
    </submittedName>
</protein>
<dbReference type="Proteomes" id="UP001214854">
    <property type="component" value="Unassembled WGS sequence"/>
</dbReference>
<proteinExistence type="predicted"/>
<keyword evidence="2" id="KW-0378">Hydrolase</keyword>
<keyword evidence="6" id="KW-1185">Reference proteome</keyword>
<dbReference type="CDD" id="cd10028">
    <property type="entry name" value="UDG-F2_TDG_MUG"/>
    <property type="match status" value="1"/>
</dbReference>
<dbReference type="Pfam" id="PF03167">
    <property type="entry name" value="UDG"/>
    <property type="match status" value="1"/>
</dbReference>
<dbReference type="RefSeq" id="WP_272749080.1">
    <property type="nucleotide sequence ID" value="NZ_JAQQKX010000013.1"/>
</dbReference>
<dbReference type="InterPro" id="IPR005122">
    <property type="entry name" value="Uracil-DNA_glycosylase-like"/>
</dbReference>
<dbReference type="PANTHER" id="PTHR12159:SF9">
    <property type="entry name" value="G_T MISMATCH-SPECIFIC THYMINE DNA GLYCOSYLASE"/>
    <property type="match status" value="1"/>
</dbReference>
<organism evidence="5 6">
    <name type="scientific">Asticcacaulis aquaticus</name>
    <dbReference type="NCBI Taxonomy" id="2984212"/>
    <lineage>
        <taxon>Bacteria</taxon>
        <taxon>Pseudomonadati</taxon>
        <taxon>Pseudomonadota</taxon>
        <taxon>Alphaproteobacteria</taxon>
        <taxon>Caulobacterales</taxon>
        <taxon>Caulobacteraceae</taxon>
        <taxon>Asticcacaulis</taxon>
    </lineage>
</organism>
<feature type="domain" description="Uracil-DNA glycosylase-like" evidence="4">
    <location>
        <begin position="17"/>
        <end position="172"/>
    </location>
</feature>
<evidence type="ECO:0000256" key="1">
    <source>
        <dbReference type="ARBA" id="ARBA00022763"/>
    </source>
</evidence>
<gene>
    <name evidence="5" type="ORF">PQU92_15090</name>
</gene>
<dbReference type="EMBL" id="JAQQKX010000013">
    <property type="protein sequence ID" value="MDC7684609.1"/>
    <property type="molecule type" value="Genomic_DNA"/>
</dbReference>
<dbReference type="PANTHER" id="PTHR12159">
    <property type="entry name" value="G/T AND G/U MISMATCH-SPECIFIC DNA GLYCOSYLASE"/>
    <property type="match status" value="1"/>
</dbReference>
<comment type="caution">
    <text evidence="5">The sequence shown here is derived from an EMBL/GenBank/DDBJ whole genome shotgun (WGS) entry which is preliminary data.</text>
</comment>
<dbReference type="InterPro" id="IPR036895">
    <property type="entry name" value="Uracil-DNA_glycosylase-like_sf"/>
</dbReference>
<evidence type="ECO:0000259" key="4">
    <source>
        <dbReference type="SMART" id="SM00986"/>
    </source>
</evidence>
<reference evidence="5 6" key="1">
    <citation type="submission" date="2023-01" db="EMBL/GenBank/DDBJ databases">
        <title>Novel species of the genus Asticcacaulis isolated from rivers.</title>
        <authorList>
            <person name="Lu H."/>
        </authorList>
    </citation>
    <scope>NUCLEOTIDE SEQUENCE [LARGE SCALE GENOMIC DNA]</scope>
    <source>
        <strain evidence="5 6">BYS171W</strain>
    </source>
</reference>
<dbReference type="SMART" id="SM00987">
    <property type="entry name" value="UreE_C"/>
    <property type="match status" value="1"/>
</dbReference>
<dbReference type="Gene3D" id="3.40.470.10">
    <property type="entry name" value="Uracil-DNA glycosylase-like domain"/>
    <property type="match status" value="1"/>
</dbReference>
<dbReference type="SMART" id="SM00986">
    <property type="entry name" value="UDG"/>
    <property type="match status" value="1"/>
</dbReference>
<sequence>MSLPEKYGVLPDTHLVPDLLTPGLKVVFCGTALGRVLAEKRAYYAHPGNFFWRTLHAIGLTPERVTPTDYARLLDYGIGLTDLCKAHYGNDRELSSEAWDAEALRMKILHYQPEILAFTSKTAASACLGKSTSQIALGCQSETIGLTRLYVLPSPSGQARTFWDQAVWQTLANAALV</sequence>
<accession>A0ABT5HX92</accession>
<dbReference type="InterPro" id="IPR015637">
    <property type="entry name" value="MUG/TDG"/>
</dbReference>
<name>A0ABT5HX92_9CAUL</name>
<dbReference type="SUPFAM" id="SSF52141">
    <property type="entry name" value="Uracil-DNA glycosylase-like"/>
    <property type="match status" value="1"/>
</dbReference>